<comment type="function">
    <text evidence="9 10">One of the essential components for the initiation of protein synthesis. Protects formylmethionyl-tRNA from spontaneous hydrolysis and promotes its binding to the 30S ribosomal subunits. Also involved in the hydrolysis of GTP during the formation of the 70S ribosomal complex.</text>
</comment>
<feature type="domain" description="Tr-type G" evidence="13">
    <location>
        <begin position="573"/>
        <end position="742"/>
    </location>
</feature>
<dbReference type="Pfam" id="PF04760">
    <property type="entry name" value="IF2_N"/>
    <property type="match status" value="2"/>
</dbReference>
<protein>
    <recommendedName>
        <fullName evidence="3 9">Translation initiation factor IF-2</fullName>
    </recommendedName>
</protein>
<feature type="region of interest" description="Disordered" evidence="12">
    <location>
        <begin position="331"/>
        <end position="470"/>
    </location>
</feature>
<dbReference type="InterPro" id="IPR023115">
    <property type="entry name" value="TIF_IF2_dom3"/>
</dbReference>
<feature type="compositionally biased region" description="Low complexity" evidence="12">
    <location>
        <begin position="406"/>
        <end position="424"/>
    </location>
</feature>
<dbReference type="InterPro" id="IPR000178">
    <property type="entry name" value="TF_IF2_bacterial-like"/>
</dbReference>
<dbReference type="InterPro" id="IPR000795">
    <property type="entry name" value="T_Tr_GTP-bd_dom"/>
</dbReference>
<dbReference type="Pfam" id="PF08364">
    <property type="entry name" value="IF2_assoc"/>
    <property type="match status" value="1"/>
</dbReference>
<evidence type="ECO:0000259" key="13">
    <source>
        <dbReference type="PROSITE" id="PS51722"/>
    </source>
</evidence>
<dbReference type="FunFam" id="2.40.30.10:FF:000007">
    <property type="entry name" value="Translation initiation factor IF-2"/>
    <property type="match status" value="1"/>
</dbReference>
<dbReference type="HAMAP" id="MF_00100_B">
    <property type="entry name" value="IF_2_B"/>
    <property type="match status" value="1"/>
</dbReference>
<dbReference type="CDD" id="cd01887">
    <property type="entry name" value="IF2_eIF5B"/>
    <property type="match status" value="1"/>
</dbReference>
<dbReference type="SUPFAM" id="SSF50447">
    <property type="entry name" value="Translation proteins"/>
    <property type="match status" value="2"/>
</dbReference>
<evidence type="ECO:0000313" key="15">
    <source>
        <dbReference type="Proteomes" id="UP000017184"/>
    </source>
</evidence>
<evidence type="ECO:0000256" key="9">
    <source>
        <dbReference type="HAMAP-Rule" id="MF_00100"/>
    </source>
</evidence>
<comment type="similarity">
    <text evidence="2 9 10">Belongs to the TRAFAC class translation factor GTPase superfamily. Classic translation factor GTPase family. IF-2 subfamily.</text>
</comment>
<evidence type="ECO:0000256" key="11">
    <source>
        <dbReference type="RuleBase" id="RU000645"/>
    </source>
</evidence>
<dbReference type="FunFam" id="3.40.50.300:FF:000019">
    <property type="entry name" value="Translation initiation factor IF-2"/>
    <property type="match status" value="1"/>
</dbReference>
<keyword evidence="15" id="KW-1185">Reference proteome</keyword>
<dbReference type="InterPro" id="IPR013575">
    <property type="entry name" value="IF2_assoc_dom_bac"/>
</dbReference>
<evidence type="ECO:0000256" key="10">
    <source>
        <dbReference type="RuleBase" id="RU000644"/>
    </source>
</evidence>
<evidence type="ECO:0000256" key="12">
    <source>
        <dbReference type="SAM" id="MobiDB-lite"/>
    </source>
</evidence>
<keyword evidence="6 9" id="KW-0547">Nucleotide-binding</keyword>
<dbReference type="Pfam" id="PF00009">
    <property type="entry name" value="GTP_EFTU"/>
    <property type="match status" value="1"/>
</dbReference>
<dbReference type="PANTHER" id="PTHR43381:SF5">
    <property type="entry name" value="TR-TYPE G DOMAIN-CONTAINING PROTEIN"/>
    <property type="match status" value="1"/>
</dbReference>
<dbReference type="InterPro" id="IPR005225">
    <property type="entry name" value="Small_GTP-bd"/>
</dbReference>
<dbReference type="NCBIfam" id="TIGR00231">
    <property type="entry name" value="small_GTP"/>
    <property type="match status" value="1"/>
</dbReference>
<dbReference type="OrthoDB" id="9811804at2"/>
<dbReference type="InterPro" id="IPR053905">
    <property type="entry name" value="EF-G-like_DII"/>
</dbReference>
<dbReference type="PROSITE" id="PS01176">
    <property type="entry name" value="IF2"/>
    <property type="match status" value="1"/>
</dbReference>
<dbReference type="InterPro" id="IPR044145">
    <property type="entry name" value="IF2_II"/>
</dbReference>
<dbReference type="InterPro" id="IPR006847">
    <property type="entry name" value="IF2_N"/>
</dbReference>
<feature type="region of interest" description="G-domain" evidence="9">
    <location>
        <begin position="576"/>
        <end position="724"/>
    </location>
</feature>
<dbReference type="PROSITE" id="PS51722">
    <property type="entry name" value="G_TR_2"/>
    <property type="match status" value="1"/>
</dbReference>
<dbReference type="InterPro" id="IPR009061">
    <property type="entry name" value="DNA-bd_dom_put_sf"/>
</dbReference>
<keyword evidence="7 9" id="KW-0648">Protein biosynthesis</keyword>
<dbReference type="GO" id="GO:0003743">
    <property type="term" value="F:translation initiation factor activity"/>
    <property type="evidence" value="ECO:0007669"/>
    <property type="project" value="UniProtKB-UniRule"/>
</dbReference>
<dbReference type="eggNOG" id="COG0532">
    <property type="taxonomic scope" value="Bacteria"/>
</dbReference>
<evidence type="ECO:0000256" key="4">
    <source>
        <dbReference type="ARBA" id="ARBA00022490"/>
    </source>
</evidence>
<evidence type="ECO:0000256" key="7">
    <source>
        <dbReference type="ARBA" id="ARBA00022917"/>
    </source>
</evidence>
<dbReference type="CDD" id="cd03702">
    <property type="entry name" value="IF2_mtIF2_II"/>
    <property type="match status" value="1"/>
</dbReference>
<dbReference type="GO" id="GO:0005525">
    <property type="term" value="F:GTP binding"/>
    <property type="evidence" value="ECO:0007669"/>
    <property type="project" value="UniProtKB-KW"/>
</dbReference>
<dbReference type="PATRIC" id="fig|946483.4.peg.988"/>
<keyword evidence="8 9" id="KW-0342">GTP-binding</keyword>
<proteinExistence type="inferred from homology"/>
<feature type="compositionally biased region" description="Low complexity" evidence="12">
    <location>
        <begin position="385"/>
        <end position="395"/>
    </location>
</feature>
<accession>U5NA03</accession>
<evidence type="ECO:0000313" key="14">
    <source>
        <dbReference type="EMBL" id="AGX87083.1"/>
    </source>
</evidence>
<dbReference type="InterPro" id="IPR004161">
    <property type="entry name" value="EFTu-like_2"/>
</dbReference>
<dbReference type="HOGENOM" id="CLU_006301_6_0_4"/>
<dbReference type="GO" id="GO:0003924">
    <property type="term" value="F:GTPase activity"/>
    <property type="evidence" value="ECO:0007669"/>
    <property type="project" value="UniProtKB-UniRule"/>
</dbReference>
<dbReference type="KEGG" id="cbx:Cenrod_0983"/>
<dbReference type="GO" id="GO:0005829">
    <property type="term" value="C:cytosol"/>
    <property type="evidence" value="ECO:0007669"/>
    <property type="project" value="TreeGrafter"/>
</dbReference>
<dbReference type="Pfam" id="PF22042">
    <property type="entry name" value="EF-G_D2"/>
    <property type="match status" value="1"/>
</dbReference>
<dbReference type="FunFam" id="3.40.50.10050:FF:000001">
    <property type="entry name" value="Translation initiation factor IF-2"/>
    <property type="match status" value="1"/>
</dbReference>
<keyword evidence="4 9" id="KW-0963">Cytoplasm</keyword>
<evidence type="ECO:0000256" key="8">
    <source>
        <dbReference type="ARBA" id="ARBA00023134"/>
    </source>
</evidence>
<keyword evidence="5 9" id="KW-0396">Initiation factor</keyword>
<dbReference type="RefSeq" id="WP_022771902.1">
    <property type="nucleotide sequence ID" value="NC_022576.1"/>
</dbReference>
<dbReference type="EMBL" id="CP004885">
    <property type="protein sequence ID" value="AGX87083.1"/>
    <property type="molecule type" value="Genomic_DNA"/>
</dbReference>
<name>U5NA03_9BURK</name>
<comment type="subcellular location">
    <subcellularLocation>
        <location evidence="1 9 11">Cytoplasm</location>
    </subcellularLocation>
</comment>
<feature type="binding site" evidence="9">
    <location>
        <begin position="628"/>
        <end position="632"/>
    </location>
    <ligand>
        <name>GTP</name>
        <dbReference type="ChEBI" id="CHEBI:37565"/>
    </ligand>
</feature>
<dbReference type="Pfam" id="PF11987">
    <property type="entry name" value="IF-2"/>
    <property type="match status" value="1"/>
</dbReference>
<dbReference type="InterPro" id="IPR015760">
    <property type="entry name" value="TIF_IF2"/>
</dbReference>
<sequence length="1073" mass="113847">MSSMTVAELAKELHKSTETLLAQLRMAGVVKTQATDTLSESDKQQLLGYLQSSHGVAPVERKKITMVRKSTTEIRHSDSNGKAHTIQVEVRKKRTFIRRDDVAESAPAPVSVELPSAVPEFSTPVEPIAPIELAAPAVPAMVPEPVAFSAPAPAPAPAPVAPLSSIATDTEEQSSRSQEVQHRSDLVRRQQEDLAQRRQAQEAARQRVIPVAAEAATSDPALRESGAGEQQASVSSPSAVDAMAASVMAAGAMTIDPVASEAVDRGAEAEAGAEAQDAGAHAATNATPGAVMAADVDAPSALTAPGLPEVPAAHAVAQAKEAAATLSAAVPAQATAPQPAPKSTLADQMHRRRKAEAEAAEIRRMMLSPGLKVAPKKPEEPKPPVAATPATAPKPGIKGTLHKPPAKAGAKPASSTGTSTTTPGKEVKSAKLASSWAADPARKKALPTRGDTGMGAGRAAAGWRGGPRGKRHANEREVEQAPAQQPEFRVLTVHVPETITVAELAHKMSLKSSELIRQLMKLGQMVTINQSLDQDTAMILVEEMGHEAVQAALDDPEAFTDEEVARQHAEALPRAPVVTVMGHVDHGKTSLLDYIRRTKVASGEAGGITQHIGAYHVETPRGVVSFLDTPGHEAFTAMRARGARATDIVILVVAADDGVMPQTREAIQHARAAKVPIVVALNKIDKPGANPERVKNELVTEGVIPEEFGGDSPFVPVSAKTGQGIDELLEQVLLQAIVLELKAPVDAMAKGLVIEARLDRGRGPVATALVQSGTLKTGDIVLVGQTYGRVRAMLDENAKAVKAAGPSIPVEIQGLSDVPHAGDEFMVLSDERRAREIATYRAGRFRHTKLAQQQAAKLENMFAQMSADEVKVFSVVVKADVQGSQEALVQSLQKLSTDEVRVQVVYAGVGGISESDVNLALAAKAVVLGFNVRADAPARKLAESADIDIRYYDIIYDAVDDLKLAMSGLLSPDRKEEIIGTAEIRQIFRVAKVGAVAGCMVTSGIVRRTAQLRLLRANLVIYTGELDSLKRFKDDAREVREGFECGLNIRNYNDIQEGDQLEFFEVREVARTL</sequence>
<reference evidence="14 15" key="1">
    <citation type="journal article" date="2013" name="Genome Biol.">
        <title>Genomic analysis reveals key aspects of prokaryotic symbiosis in the phototrophic consortium "Chlorochromatium aggregatum".</title>
        <authorList>
            <person name="Liu Z."/>
            <person name="Muller J."/>
            <person name="Li T."/>
            <person name="Alvey R.M."/>
            <person name="Vogl K."/>
            <person name="Frigaard N.U."/>
            <person name="Rockwell N.C."/>
            <person name="Boyd E.S."/>
            <person name="Tomsho L.P."/>
            <person name="Schuster S.C."/>
            <person name="Henke P."/>
            <person name="Rohde M."/>
            <person name="Overmann J."/>
            <person name="Bryant D.A."/>
        </authorList>
    </citation>
    <scope>NUCLEOTIDE SEQUENCE [LARGE SCALE GENOMIC DNA]</scope>
    <source>
        <strain evidence="14">CR</strain>
    </source>
</reference>
<feature type="compositionally biased region" description="Basic and acidic residues" evidence="12">
    <location>
        <begin position="355"/>
        <end position="364"/>
    </location>
</feature>
<dbReference type="Gene3D" id="2.40.30.10">
    <property type="entry name" value="Translation factors"/>
    <property type="match status" value="2"/>
</dbReference>
<dbReference type="InterPro" id="IPR036925">
    <property type="entry name" value="TIF_IF2_dom3_sf"/>
</dbReference>
<dbReference type="CDD" id="cd03692">
    <property type="entry name" value="mtIF2_IVc"/>
    <property type="match status" value="1"/>
</dbReference>
<evidence type="ECO:0000256" key="6">
    <source>
        <dbReference type="ARBA" id="ARBA00022741"/>
    </source>
</evidence>
<dbReference type="Gene3D" id="3.40.50.10050">
    <property type="entry name" value="Translation initiation factor IF- 2, domain 3"/>
    <property type="match status" value="1"/>
</dbReference>
<feature type="compositionally biased region" description="Basic and acidic residues" evidence="12">
    <location>
        <begin position="179"/>
        <end position="200"/>
    </location>
</feature>
<dbReference type="AlphaFoldDB" id="U5NA03"/>
<dbReference type="Pfam" id="PF03144">
    <property type="entry name" value="GTP_EFTU_D2"/>
    <property type="match status" value="1"/>
</dbReference>
<dbReference type="SUPFAM" id="SSF52540">
    <property type="entry name" value="P-loop containing nucleoside triphosphate hydrolases"/>
    <property type="match status" value="1"/>
</dbReference>
<gene>
    <name evidence="9 14" type="primary">infB</name>
    <name evidence="14" type="ORF">Cenrod_0983</name>
</gene>
<dbReference type="Proteomes" id="UP000017184">
    <property type="component" value="Chromosome"/>
</dbReference>
<dbReference type="SUPFAM" id="SSF52156">
    <property type="entry name" value="Initiation factor IF2/eIF5b, domain 3"/>
    <property type="match status" value="1"/>
</dbReference>
<dbReference type="NCBIfam" id="TIGR00487">
    <property type="entry name" value="IF-2"/>
    <property type="match status" value="1"/>
</dbReference>
<feature type="binding site" evidence="9">
    <location>
        <begin position="582"/>
        <end position="589"/>
    </location>
    <ligand>
        <name>GTP</name>
        <dbReference type="ChEBI" id="CHEBI:37565"/>
    </ligand>
</feature>
<dbReference type="FunFam" id="2.40.30.10:FF:000008">
    <property type="entry name" value="Translation initiation factor IF-2"/>
    <property type="match status" value="1"/>
</dbReference>
<dbReference type="InterPro" id="IPR027417">
    <property type="entry name" value="P-loop_NTPase"/>
</dbReference>
<evidence type="ECO:0000256" key="2">
    <source>
        <dbReference type="ARBA" id="ARBA00007733"/>
    </source>
</evidence>
<dbReference type="PANTHER" id="PTHR43381">
    <property type="entry name" value="TRANSLATION INITIATION FACTOR IF-2-RELATED"/>
    <property type="match status" value="1"/>
</dbReference>
<evidence type="ECO:0000256" key="1">
    <source>
        <dbReference type="ARBA" id="ARBA00004496"/>
    </source>
</evidence>
<feature type="binding site" evidence="9">
    <location>
        <begin position="682"/>
        <end position="685"/>
    </location>
    <ligand>
        <name>GTP</name>
        <dbReference type="ChEBI" id="CHEBI:37565"/>
    </ligand>
</feature>
<evidence type="ECO:0000256" key="3">
    <source>
        <dbReference type="ARBA" id="ARBA00020675"/>
    </source>
</evidence>
<dbReference type="Gene3D" id="3.40.50.300">
    <property type="entry name" value="P-loop containing nucleotide triphosphate hydrolases"/>
    <property type="match status" value="1"/>
</dbReference>
<dbReference type="STRING" id="946483.Cenrod_0983"/>
<organism evidence="14 15">
    <name type="scientific">Candidatus Symbiobacter mobilis CR</name>
    <dbReference type="NCBI Taxonomy" id="946483"/>
    <lineage>
        <taxon>Bacteria</taxon>
        <taxon>Pseudomonadati</taxon>
        <taxon>Pseudomonadota</taxon>
        <taxon>Betaproteobacteria</taxon>
        <taxon>Burkholderiales</taxon>
        <taxon>Comamonadaceae</taxon>
    </lineage>
</organism>
<dbReference type="Gene3D" id="3.30.56.50">
    <property type="entry name" value="Putative DNA-binding domain, N-terminal subdomain of bacterial translation initiation factor IF2"/>
    <property type="match status" value="1"/>
</dbReference>
<feature type="region of interest" description="Disordered" evidence="12">
    <location>
        <begin position="151"/>
        <end position="237"/>
    </location>
</feature>
<dbReference type="SUPFAM" id="SSF46955">
    <property type="entry name" value="Putative DNA-binding domain"/>
    <property type="match status" value="1"/>
</dbReference>
<dbReference type="InterPro" id="IPR009000">
    <property type="entry name" value="Transl_B-barrel_sf"/>
</dbReference>
<evidence type="ECO:0000256" key="5">
    <source>
        <dbReference type="ARBA" id="ARBA00022540"/>
    </source>
</evidence>